<protein>
    <submittedName>
        <fullName evidence="1">Uncharacterized protein</fullName>
    </submittedName>
</protein>
<accession>A0A1C7MK79</accession>
<dbReference type="Proteomes" id="UP000092993">
    <property type="component" value="Unassembled WGS sequence"/>
</dbReference>
<evidence type="ECO:0000313" key="2">
    <source>
        <dbReference type="Proteomes" id="UP000092993"/>
    </source>
</evidence>
<organism evidence="1 2">
    <name type="scientific">Grifola frondosa</name>
    <name type="common">Maitake</name>
    <name type="synonym">Polyporus frondosus</name>
    <dbReference type="NCBI Taxonomy" id="5627"/>
    <lineage>
        <taxon>Eukaryota</taxon>
        <taxon>Fungi</taxon>
        <taxon>Dikarya</taxon>
        <taxon>Basidiomycota</taxon>
        <taxon>Agaricomycotina</taxon>
        <taxon>Agaricomycetes</taxon>
        <taxon>Polyporales</taxon>
        <taxon>Grifolaceae</taxon>
        <taxon>Grifola</taxon>
    </lineage>
</organism>
<evidence type="ECO:0000313" key="1">
    <source>
        <dbReference type="EMBL" id="OBZ75434.1"/>
    </source>
</evidence>
<name>A0A1C7MK79_GRIFR</name>
<dbReference type="EMBL" id="LUGG01000004">
    <property type="protein sequence ID" value="OBZ75434.1"/>
    <property type="molecule type" value="Genomic_DNA"/>
</dbReference>
<gene>
    <name evidence="1" type="ORF">A0H81_04126</name>
</gene>
<sequence length="157" mass="17232">MLAAASGRVVVMIGSGYEPASMLEGCTQSVALQLSQELDPLGIKVSSVLCGPSTTNFHRPQEFSLSDASQSRIESVSSTAASARTEHIRSIRNAIEEALRYFPVHSEDVTHVLREITKSSYPKYKYIIGIHPFLHLVQNATPTVLRLCVTSLRHHLS</sequence>
<dbReference type="STRING" id="5627.A0A1C7MK79"/>
<keyword evidence="2" id="KW-1185">Reference proteome</keyword>
<dbReference type="AlphaFoldDB" id="A0A1C7MK79"/>
<proteinExistence type="predicted"/>
<comment type="caution">
    <text evidence="1">The sequence shown here is derived from an EMBL/GenBank/DDBJ whole genome shotgun (WGS) entry which is preliminary data.</text>
</comment>
<reference evidence="1 2" key="1">
    <citation type="submission" date="2016-03" db="EMBL/GenBank/DDBJ databases">
        <title>Whole genome sequencing of Grifola frondosa 9006-11.</title>
        <authorList>
            <person name="Min B."/>
            <person name="Park H."/>
            <person name="Kim J.-G."/>
            <person name="Cho H."/>
            <person name="Oh Y.-L."/>
            <person name="Kong W.-S."/>
            <person name="Choi I.-G."/>
        </authorList>
    </citation>
    <scope>NUCLEOTIDE SEQUENCE [LARGE SCALE GENOMIC DNA]</scope>
    <source>
        <strain evidence="1 2">9006-11</strain>
    </source>
</reference>
<dbReference type="OrthoDB" id="3160422at2759"/>